<dbReference type="GO" id="GO:0009099">
    <property type="term" value="P:L-valine biosynthetic process"/>
    <property type="evidence" value="ECO:0007669"/>
    <property type="project" value="TreeGrafter"/>
</dbReference>
<evidence type="ECO:0000259" key="4">
    <source>
        <dbReference type="Pfam" id="PF00205"/>
    </source>
</evidence>
<dbReference type="InterPro" id="IPR011766">
    <property type="entry name" value="TPP_enzyme_TPP-bd"/>
</dbReference>
<evidence type="ECO:0000256" key="3">
    <source>
        <dbReference type="RuleBase" id="RU362132"/>
    </source>
</evidence>
<evidence type="ECO:0000259" key="5">
    <source>
        <dbReference type="Pfam" id="PF02775"/>
    </source>
</evidence>
<dbReference type="FunFam" id="3.40.50.970:FF:000007">
    <property type="entry name" value="Acetolactate synthase"/>
    <property type="match status" value="1"/>
</dbReference>
<reference evidence="7 8" key="1">
    <citation type="submission" date="2016-02" db="EMBL/GenBank/DDBJ databases">
        <authorList>
            <person name="Wen L."/>
            <person name="He K."/>
            <person name="Yang H."/>
        </authorList>
    </citation>
    <scope>NUCLEOTIDE SEQUENCE [LARGE SCALE GENOMIC DNA]</scope>
    <source>
        <strain evidence="7 8">DSM 22607</strain>
    </source>
</reference>
<dbReference type="InterPro" id="IPR012000">
    <property type="entry name" value="Thiamin_PyroP_enz_cen_dom"/>
</dbReference>
<dbReference type="Pfam" id="PF02776">
    <property type="entry name" value="TPP_enzyme_N"/>
    <property type="match status" value="1"/>
</dbReference>
<evidence type="ECO:0000256" key="1">
    <source>
        <dbReference type="ARBA" id="ARBA00007812"/>
    </source>
</evidence>
<evidence type="ECO:0000313" key="8">
    <source>
        <dbReference type="Proteomes" id="UP000070366"/>
    </source>
</evidence>
<dbReference type="EMBL" id="LSZW01000064">
    <property type="protein sequence ID" value="KXK64400.1"/>
    <property type="molecule type" value="Genomic_DNA"/>
</dbReference>
<accession>A0A136Q143</accession>
<dbReference type="GO" id="GO:0003984">
    <property type="term" value="F:acetolactate synthase activity"/>
    <property type="evidence" value="ECO:0007669"/>
    <property type="project" value="TreeGrafter"/>
</dbReference>
<feature type="domain" description="Thiamine pyrophosphate enzyme N-terminal TPP-binding" evidence="6">
    <location>
        <begin position="4"/>
        <end position="108"/>
    </location>
</feature>
<dbReference type="InterPro" id="IPR029035">
    <property type="entry name" value="DHS-like_NAD/FAD-binding_dom"/>
</dbReference>
<dbReference type="GO" id="GO:0030976">
    <property type="term" value="F:thiamine pyrophosphate binding"/>
    <property type="evidence" value="ECO:0007669"/>
    <property type="project" value="InterPro"/>
</dbReference>
<dbReference type="RefSeq" id="WP_187161458.1">
    <property type="nucleotide sequence ID" value="NZ_CABMOF010000007.1"/>
</dbReference>
<sequence>MKIRVADYIANFLAQNDITQIFTVTGGGAMHLNDALGKNKELHCTYNHHEQACAIAAESYARLSGKIAAVCVTSGPGGTNAITGVLGGWLDSIPMLVISGQVKFETTVRSTDLPLRQLGDQEFDITTCVKTMTKYAEMVTNPNKIRYHLEKALYLAKHGRKGPCWLDIPLNVQGALIDTEDLCGYDGKQEGLENIPEISDDVVLDVIEKLKNAERPVIFAGSAIRSSGAEKVFYELIERFNIPVVTAWNAHDILWDNHRLSFGRPGTVGNRAGNFVVQNADVLLVLGSRLNIRQISYNWENFAESAYQIMVDIDENELKKPTLSLDMPIHGDVAEFMEKMLKANQSIEPKEQWITYCQKVKKDYPVVRKEYRNRISPINPYVFIDELTKSLPNGQIVVCGNGSACVCTFQAANIKKGQRLYTNSGCASMGYDVPAAIGAYQASHEKIVCLAGDGSLQMNIQELQTIRYNNMNIIIFILNNDGYHSIRQTQSSFFGLPLVGVNRESGVGFPNLNKIADAYEMPYYRLATTEKMDAALKEILGNDGPALCEVLLDPEQAFEPKLSSRKLEDGTMISPSLEDMYPFLDRKEFEENMIKNSKNERGKL</sequence>
<dbReference type="AlphaFoldDB" id="A0A136Q143"/>
<dbReference type="InterPro" id="IPR045229">
    <property type="entry name" value="TPP_enz"/>
</dbReference>
<dbReference type="STRING" id="626937.HMPREF3293_02479"/>
<dbReference type="CDD" id="cd07035">
    <property type="entry name" value="TPP_PYR_POX_like"/>
    <property type="match status" value="1"/>
</dbReference>
<organism evidence="7 8">
    <name type="scientific">Christensenella minuta</name>
    <dbReference type="NCBI Taxonomy" id="626937"/>
    <lineage>
        <taxon>Bacteria</taxon>
        <taxon>Bacillati</taxon>
        <taxon>Bacillota</taxon>
        <taxon>Clostridia</taxon>
        <taxon>Christensenellales</taxon>
        <taxon>Christensenellaceae</taxon>
        <taxon>Christensenella</taxon>
    </lineage>
</organism>
<proteinExistence type="inferred from homology"/>
<evidence type="ECO:0000259" key="6">
    <source>
        <dbReference type="Pfam" id="PF02776"/>
    </source>
</evidence>
<dbReference type="GO" id="GO:0000287">
    <property type="term" value="F:magnesium ion binding"/>
    <property type="evidence" value="ECO:0007669"/>
    <property type="project" value="InterPro"/>
</dbReference>
<dbReference type="InterPro" id="IPR029061">
    <property type="entry name" value="THDP-binding"/>
</dbReference>
<dbReference type="Gene3D" id="3.40.50.1220">
    <property type="entry name" value="TPP-binding domain"/>
    <property type="match status" value="1"/>
</dbReference>
<dbReference type="PATRIC" id="fig|626937.4.peg.2437"/>
<dbReference type="InterPro" id="IPR012001">
    <property type="entry name" value="Thiamin_PyroP_enz_TPP-bd_dom"/>
</dbReference>
<comment type="caution">
    <text evidence="7">The sequence shown here is derived from an EMBL/GenBank/DDBJ whole genome shotgun (WGS) entry which is preliminary data.</text>
</comment>
<dbReference type="Pfam" id="PF00205">
    <property type="entry name" value="TPP_enzyme_M"/>
    <property type="match status" value="1"/>
</dbReference>
<dbReference type="Pfam" id="PF02775">
    <property type="entry name" value="TPP_enzyme_C"/>
    <property type="match status" value="1"/>
</dbReference>
<evidence type="ECO:0000256" key="2">
    <source>
        <dbReference type="ARBA" id="ARBA00023052"/>
    </source>
</evidence>
<dbReference type="PANTHER" id="PTHR18968">
    <property type="entry name" value="THIAMINE PYROPHOSPHATE ENZYMES"/>
    <property type="match status" value="1"/>
</dbReference>
<dbReference type="GO" id="GO:0050660">
    <property type="term" value="F:flavin adenine dinucleotide binding"/>
    <property type="evidence" value="ECO:0007669"/>
    <property type="project" value="TreeGrafter"/>
</dbReference>
<protein>
    <submittedName>
        <fullName evidence="7">Thiamine pyrophosphate enzyme, TPP binding domain protein</fullName>
    </submittedName>
</protein>
<dbReference type="SUPFAM" id="SSF52518">
    <property type="entry name" value="Thiamin diphosphate-binding fold (THDP-binding)"/>
    <property type="match status" value="2"/>
</dbReference>
<keyword evidence="2 3" id="KW-0786">Thiamine pyrophosphate</keyword>
<name>A0A136Q143_9FIRM</name>
<feature type="domain" description="Thiamine pyrophosphate enzyme central" evidence="4">
    <location>
        <begin position="205"/>
        <end position="339"/>
    </location>
</feature>
<dbReference type="Proteomes" id="UP000070366">
    <property type="component" value="Unassembled WGS sequence"/>
</dbReference>
<evidence type="ECO:0000313" key="7">
    <source>
        <dbReference type="EMBL" id="KXK64400.1"/>
    </source>
</evidence>
<dbReference type="GO" id="GO:0009097">
    <property type="term" value="P:isoleucine biosynthetic process"/>
    <property type="evidence" value="ECO:0007669"/>
    <property type="project" value="TreeGrafter"/>
</dbReference>
<dbReference type="CDD" id="cd00568">
    <property type="entry name" value="TPP_enzymes"/>
    <property type="match status" value="1"/>
</dbReference>
<dbReference type="PANTHER" id="PTHR18968:SF142">
    <property type="entry name" value="ACETOLACTATE SYNTHASE"/>
    <property type="match status" value="1"/>
</dbReference>
<keyword evidence="8" id="KW-1185">Reference proteome</keyword>
<dbReference type="Gene3D" id="3.40.50.970">
    <property type="match status" value="2"/>
</dbReference>
<comment type="similarity">
    <text evidence="1 3">Belongs to the TPP enzyme family.</text>
</comment>
<dbReference type="GO" id="GO:0005948">
    <property type="term" value="C:acetolactate synthase complex"/>
    <property type="evidence" value="ECO:0007669"/>
    <property type="project" value="TreeGrafter"/>
</dbReference>
<dbReference type="SUPFAM" id="SSF52467">
    <property type="entry name" value="DHS-like NAD/FAD-binding domain"/>
    <property type="match status" value="1"/>
</dbReference>
<gene>
    <name evidence="7" type="ORF">HMPREF3293_02479</name>
</gene>
<feature type="domain" description="Thiamine pyrophosphate enzyme TPP-binding" evidence="5">
    <location>
        <begin position="402"/>
        <end position="550"/>
    </location>
</feature>